<dbReference type="Proteomes" id="UP000324800">
    <property type="component" value="Unassembled WGS sequence"/>
</dbReference>
<accession>A0A5J4V246</accession>
<dbReference type="AlphaFoldDB" id="A0A5J4V246"/>
<dbReference type="EMBL" id="SNRW01010751">
    <property type="protein sequence ID" value="KAA6376115.1"/>
    <property type="molecule type" value="Genomic_DNA"/>
</dbReference>
<sequence>MVPDYCLLGSYCSIEDVFDYDQVVFDYDQDVFDYEDYYGIAGLDYVELFSVVATLSLISLVQGYQTFQE</sequence>
<evidence type="ECO:0000313" key="2">
    <source>
        <dbReference type="Proteomes" id="UP000324800"/>
    </source>
</evidence>
<comment type="caution">
    <text evidence="1">The sequence shown here is derived from an EMBL/GenBank/DDBJ whole genome shotgun (WGS) entry which is preliminary data.</text>
</comment>
<reference evidence="1 2" key="1">
    <citation type="submission" date="2019-03" db="EMBL/GenBank/DDBJ databases">
        <title>Single cell metagenomics reveals metabolic interactions within the superorganism composed of flagellate Streblomastix strix and complex community of Bacteroidetes bacteria on its surface.</title>
        <authorList>
            <person name="Treitli S.C."/>
            <person name="Kolisko M."/>
            <person name="Husnik F."/>
            <person name="Keeling P."/>
            <person name="Hampl V."/>
        </authorList>
    </citation>
    <scope>NUCLEOTIDE SEQUENCE [LARGE SCALE GENOMIC DNA]</scope>
    <source>
        <strain evidence="1">ST1C</strain>
    </source>
</reference>
<evidence type="ECO:0000313" key="1">
    <source>
        <dbReference type="EMBL" id="KAA6376115.1"/>
    </source>
</evidence>
<gene>
    <name evidence="1" type="ORF">EZS28_028360</name>
</gene>
<name>A0A5J4V246_9EUKA</name>
<proteinExistence type="predicted"/>
<organism evidence="1 2">
    <name type="scientific">Streblomastix strix</name>
    <dbReference type="NCBI Taxonomy" id="222440"/>
    <lineage>
        <taxon>Eukaryota</taxon>
        <taxon>Metamonada</taxon>
        <taxon>Preaxostyla</taxon>
        <taxon>Oxymonadida</taxon>
        <taxon>Streblomastigidae</taxon>
        <taxon>Streblomastix</taxon>
    </lineage>
</organism>
<protein>
    <submittedName>
        <fullName evidence="1">Uncharacterized protein</fullName>
    </submittedName>
</protein>